<dbReference type="AlphaFoldDB" id="A0A0S4JCM0"/>
<evidence type="ECO:0000313" key="2">
    <source>
        <dbReference type="EMBL" id="CUG86918.1"/>
    </source>
</evidence>
<evidence type="ECO:0000256" key="1">
    <source>
        <dbReference type="SAM" id="MobiDB-lite"/>
    </source>
</evidence>
<feature type="compositionally biased region" description="Polar residues" evidence="1">
    <location>
        <begin position="89"/>
        <end position="100"/>
    </location>
</feature>
<organism evidence="2 3">
    <name type="scientific">Bodo saltans</name>
    <name type="common">Flagellated protozoan</name>
    <dbReference type="NCBI Taxonomy" id="75058"/>
    <lineage>
        <taxon>Eukaryota</taxon>
        <taxon>Discoba</taxon>
        <taxon>Euglenozoa</taxon>
        <taxon>Kinetoplastea</taxon>
        <taxon>Metakinetoplastina</taxon>
        <taxon>Eubodonida</taxon>
        <taxon>Bodonidae</taxon>
        <taxon>Bodo</taxon>
    </lineage>
</organism>
<proteinExistence type="predicted"/>
<feature type="compositionally biased region" description="Low complexity" evidence="1">
    <location>
        <begin position="179"/>
        <end position="194"/>
    </location>
</feature>
<accession>A0A0S4JCM0</accession>
<dbReference type="OMA" id="NDANTHH"/>
<feature type="region of interest" description="Disordered" evidence="1">
    <location>
        <begin position="624"/>
        <end position="779"/>
    </location>
</feature>
<name>A0A0S4JCM0_BODSA</name>
<feature type="region of interest" description="Disordered" evidence="1">
    <location>
        <begin position="352"/>
        <end position="384"/>
    </location>
</feature>
<feature type="compositionally biased region" description="Low complexity" evidence="1">
    <location>
        <begin position="685"/>
        <end position="698"/>
    </location>
</feature>
<feature type="region of interest" description="Disordered" evidence="1">
    <location>
        <begin position="171"/>
        <end position="206"/>
    </location>
</feature>
<reference evidence="3" key="1">
    <citation type="submission" date="2015-09" db="EMBL/GenBank/DDBJ databases">
        <authorList>
            <consortium name="Pathogen Informatics"/>
        </authorList>
    </citation>
    <scope>NUCLEOTIDE SEQUENCE [LARGE SCALE GENOMIC DNA]</scope>
    <source>
        <strain evidence="3">Lake Konstanz</strain>
    </source>
</reference>
<feature type="compositionally biased region" description="Polar residues" evidence="1">
    <location>
        <begin position="1"/>
        <end position="18"/>
    </location>
</feature>
<evidence type="ECO:0000313" key="3">
    <source>
        <dbReference type="Proteomes" id="UP000051952"/>
    </source>
</evidence>
<keyword evidence="3" id="KW-1185">Reference proteome</keyword>
<feature type="region of interest" description="Disordered" evidence="1">
    <location>
        <begin position="545"/>
        <end position="601"/>
    </location>
</feature>
<dbReference type="Proteomes" id="UP000051952">
    <property type="component" value="Unassembled WGS sequence"/>
</dbReference>
<feature type="compositionally biased region" description="Low complexity" evidence="1">
    <location>
        <begin position="624"/>
        <end position="634"/>
    </location>
</feature>
<feature type="compositionally biased region" description="Low complexity" evidence="1">
    <location>
        <begin position="642"/>
        <end position="668"/>
    </location>
</feature>
<dbReference type="VEuPathDB" id="TriTrypDB:BSAL_00775"/>
<feature type="compositionally biased region" description="Polar residues" evidence="1">
    <location>
        <begin position="476"/>
        <end position="486"/>
    </location>
</feature>
<feature type="compositionally biased region" description="Low complexity" evidence="1">
    <location>
        <begin position="550"/>
        <end position="598"/>
    </location>
</feature>
<gene>
    <name evidence="2" type="ORF">BSAL_00775</name>
</gene>
<feature type="compositionally biased region" description="Low complexity" evidence="1">
    <location>
        <begin position="487"/>
        <end position="499"/>
    </location>
</feature>
<protein>
    <submittedName>
        <fullName evidence="2">Uncharacterized protein</fullName>
    </submittedName>
</protein>
<sequence>MKSVQNHHYFQVPQSRPTSGHGGGYQQAQHQNPSSSSSIVGMPPAFPGHLHDASVSTFPPPMRLANHNTSIQQTTNVSQFRDVAPPHGGQQQIPSKSNASSIGVIERCENDANTHHQLQSHREGEVVDAEWWRGPVYHHQSLLRSSVSHPHSNPAHLRPDAALAGQPQLYNYIGSPSKQQQGQQQQQSGRLGSPYRGGGGGRGDYLHDSYIPSANVAAGSGIAAVSVASNRRWFEVGLDAASRVRPPPVPQLLHSAPIVGDSASLLSAIQIQVSMLMEHSHETMRHSLQDFRRSVGESLGSLENRVTTLEASCAKVHGVVNRELSEARDERNALSAKLMAIQEARDTAALEMRGGGSAAAGGVNRVTSPSPASPQATSGTVGPNAKPVAAALAAPPSSTAVAESPSQGAAMRNLLAKISGPTTAVPVVGAPPSGNAASAFGGPNSNVAATTGTSAPAQQTLQGSAVVPGTVPPSITPSTQPGATGTPSPAQQQAALPPSAAAAPAVSAAAPASASSAAPPVALASRGSLSRVSTLMSTLSRLNSVVGSNSPVPQTSTPTPAAAGTTTVSTAATTGATAPPAAQSAAPAAVPPVAQGAPLESGGSAAAKLQSILSQTSALNPPAAASATVSLPPSTAAPPPATTLASSAGSAQPPAAPASTTNSAPQATVNVAPSSVAALDEKPSRGPAPTGAPPATSSVPPPPTNANAPPSAPSQQLPQSTTSTTQPPSGNSAAPTSLAPPAVTAAQPSLTRAVSPPPRGNDTLMPTMVGTPKEATDGLKAIGRPGALFQEVVKTK</sequence>
<feature type="region of interest" description="Disordered" evidence="1">
    <location>
        <begin position="81"/>
        <end position="100"/>
    </location>
</feature>
<feature type="compositionally biased region" description="Low complexity" evidence="1">
    <location>
        <begin position="367"/>
        <end position="384"/>
    </location>
</feature>
<feature type="compositionally biased region" description="Low complexity" evidence="1">
    <location>
        <begin position="705"/>
        <end position="732"/>
    </location>
</feature>
<feature type="region of interest" description="Disordered" evidence="1">
    <location>
        <begin position="464"/>
        <end position="499"/>
    </location>
</feature>
<feature type="region of interest" description="Disordered" evidence="1">
    <location>
        <begin position="1"/>
        <end position="66"/>
    </location>
</feature>
<dbReference type="EMBL" id="CYKH01001406">
    <property type="protein sequence ID" value="CUG86918.1"/>
    <property type="molecule type" value="Genomic_DNA"/>
</dbReference>